<reference evidence="1 2" key="1">
    <citation type="submission" date="2019-03" db="EMBL/GenBank/DDBJ databases">
        <title>First draft genome of Liparis tanakae, snailfish: a comprehensive survey of snailfish specific genes.</title>
        <authorList>
            <person name="Kim W."/>
            <person name="Song I."/>
            <person name="Jeong J.-H."/>
            <person name="Kim D."/>
            <person name="Kim S."/>
            <person name="Ryu S."/>
            <person name="Song J.Y."/>
            <person name="Lee S.K."/>
        </authorList>
    </citation>
    <scope>NUCLEOTIDE SEQUENCE [LARGE SCALE GENOMIC DNA]</scope>
    <source>
        <tissue evidence="1">Muscle</tissue>
    </source>
</reference>
<gene>
    <name evidence="1" type="ORF">EYF80_001673</name>
</gene>
<evidence type="ECO:0000313" key="1">
    <source>
        <dbReference type="EMBL" id="TNN88092.1"/>
    </source>
</evidence>
<comment type="caution">
    <text evidence="1">The sequence shown here is derived from an EMBL/GenBank/DDBJ whole genome shotgun (WGS) entry which is preliminary data.</text>
</comment>
<name>A0A4Z2JFQ2_9TELE</name>
<proteinExistence type="predicted"/>
<organism evidence="1 2">
    <name type="scientific">Liparis tanakae</name>
    <name type="common">Tanaka's snailfish</name>
    <dbReference type="NCBI Taxonomy" id="230148"/>
    <lineage>
        <taxon>Eukaryota</taxon>
        <taxon>Metazoa</taxon>
        <taxon>Chordata</taxon>
        <taxon>Craniata</taxon>
        <taxon>Vertebrata</taxon>
        <taxon>Euteleostomi</taxon>
        <taxon>Actinopterygii</taxon>
        <taxon>Neopterygii</taxon>
        <taxon>Teleostei</taxon>
        <taxon>Neoteleostei</taxon>
        <taxon>Acanthomorphata</taxon>
        <taxon>Eupercaria</taxon>
        <taxon>Perciformes</taxon>
        <taxon>Cottioidei</taxon>
        <taxon>Cottales</taxon>
        <taxon>Liparidae</taxon>
        <taxon>Liparis</taxon>
    </lineage>
</organism>
<sequence length="61" mass="6757">MDYMCDPAFIFTVKDCFAPQGTQHEGFLGGAMTPCCPIMAICDGIMEPPIPPAWAKEWYDP</sequence>
<protein>
    <submittedName>
        <fullName evidence="1">Uncharacterized protein</fullName>
    </submittedName>
</protein>
<dbReference type="AlphaFoldDB" id="A0A4Z2JFQ2"/>
<evidence type="ECO:0000313" key="2">
    <source>
        <dbReference type="Proteomes" id="UP000314294"/>
    </source>
</evidence>
<dbReference type="Proteomes" id="UP000314294">
    <property type="component" value="Unassembled WGS sequence"/>
</dbReference>
<keyword evidence="2" id="KW-1185">Reference proteome</keyword>
<dbReference type="EMBL" id="SRLO01000007">
    <property type="protein sequence ID" value="TNN88092.1"/>
    <property type="molecule type" value="Genomic_DNA"/>
</dbReference>
<accession>A0A4Z2JFQ2</accession>